<organism evidence="10 11">
    <name type="scientific">Exserohilum turcicum (strain 28A)</name>
    <name type="common">Northern leaf blight fungus</name>
    <name type="synonym">Setosphaeria turcica</name>
    <dbReference type="NCBI Taxonomy" id="671987"/>
    <lineage>
        <taxon>Eukaryota</taxon>
        <taxon>Fungi</taxon>
        <taxon>Dikarya</taxon>
        <taxon>Ascomycota</taxon>
        <taxon>Pezizomycotina</taxon>
        <taxon>Dothideomycetes</taxon>
        <taxon>Pleosporomycetidae</taxon>
        <taxon>Pleosporales</taxon>
        <taxon>Pleosporineae</taxon>
        <taxon>Pleosporaceae</taxon>
        <taxon>Exserohilum</taxon>
    </lineage>
</organism>
<keyword evidence="3" id="KW-0336">GPI-anchor</keyword>
<proteinExistence type="predicted"/>
<evidence type="ECO:0000256" key="6">
    <source>
        <dbReference type="ARBA" id="ARBA00023180"/>
    </source>
</evidence>
<evidence type="ECO:0000313" key="10">
    <source>
        <dbReference type="EMBL" id="EOA88074.1"/>
    </source>
</evidence>
<dbReference type="GO" id="GO:0098552">
    <property type="term" value="C:side of membrane"/>
    <property type="evidence" value="ECO:0007669"/>
    <property type="project" value="UniProtKB-KW"/>
</dbReference>
<evidence type="ECO:0000256" key="3">
    <source>
        <dbReference type="ARBA" id="ARBA00022622"/>
    </source>
</evidence>
<dbReference type="STRING" id="671987.R0KFI5"/>
<keyword evidence="2" id="KW-1003">Cell membrane</keyword>
<keyword evidence="8" id="KW-0812">Transmembrane</keyword>
<evidence type="ECO:0000259" key="9">
    <source>
        <dbReference type="Pfam" id="PF20238"/>
    </source>
</evidence>
<keyword evidence="11" id="KW-1185">Reference proteome</keyword>
<dbReference type="HOGENOM" id="CLU_070647_2_1_1"/>
<keyword evidence="5 8" id="KW-0472">Membrane</keyword>
<keyword evidence="8" id="KW-1133">Transmembrane helix</keyword>
<dbReference type="PANTHER" id="PTHR34992:SF2">
    <property type="entry name" value="COPPER ACQUISITION FACTOR BIM1-LIKE DOMAIN-CONTAINING PROTEIN"/>
    <property type="match status" value="1"/>
</dbReference>
<dbReference type="GeneID" id="19397023"/>
<evidence type="ECO:0000256" key="4">
    <source>
        <dbReference type="ARBA" id="ARBA00022729"/>
    </source>
</evidence>
<feature type="domain" description="Copper acquisition factor BIM1-like" evidence="9">
    <location>
        <begin position="18"/>
        <end position="176"/>
    </location>
</feature>
<gene>
    <name evidence="10" type="ORF">SETTUDRAFT_149486</name>
</gene>
<evidence type="ECO:0000256" key="1">
    <source>
        <dbReference type="ARBA" id="ARBA00004609"/>
    </source>
</evidence>
<evidence type="ECO:0000256" key="7">
    <source>
        <dbReference type="ARBA" id="ARBA00023288"/>
    </source>
</evidence>
<evidence type="ECO:0000313" key="11">
    <source>
        <dbReference type="Proteomes" id="UP000016935"/>
    </source>
</evidence>
<keyword evidence="4" id="KW-0732">Signal</keyword>
<dbReference type="InterPro" id="IPR046530">
    <property type="entry name" value="BIM1-like_dom"/>
</dbReference>
<dbReference type="eggNOG" id="ENOG502S92W">
    <property type="taxonomic scope" value="Eukaryota"/>
</dbReference>
<dbReference type="Pfam" id="PF20238">
    <property type="entry name" value="BIM1-like_dom"/>
    <property type="match status" value="1"/>
</dbReference>
<dbReference type="EMBL" id="KB908548">
    <property type="protein sequence ID" value="EOA88074.1"/>
    <property type="molecule type" value="Genomic_DNA"/>
</dbReference>
<dbReference type="InterPro" id="IPR046936">
    <property type="entry name" value="BIM1-like"/>
</dbReference>
<name>R0KFI5_EXST2</name>
<reference evidence="10 11" key="1">
    <citation type="journal article" date="2012" name="PLoS Pathog.">
        <title>Diverse lifestyles and strategies of plant pathogenesis encoded in the genomes of eighteen Dothideomycetes fungi.</title>
        <authorList>
            <person name="Ohm R.A."/>
            <person name="Feau N."/>
            <person name="Henrissat B."/>
            <person name="Schoch C.L."/>
            <person name="Horwitz B.A."/>
            <person name="Barry K.W."/>
            <person name="Condon B.J."/>
            <person name="Copeland A.C."/>
            <person name="Dhillon B."/>
            <person name="Glaser F."/>
            <person name="Hesse C.N."/>
            <person name="Kosti I."/>
            <person name="LaButti K."/>
            <person name="Lindquist E.A."/>
            <person name="Lucas S."/>
            <person name="Salamov A.A."/>
            <person name="Bradshaw R.E."/>
            <person name="Ciuffetti L."/>
            <person name="Hamelin R.C."/>
            <person name="Kema G.H.J."/>
            <person name="Lawrence C."/>
            <person name="Scott J.A."/>
            <person name="Spatafora J.W."/>
            <person name="Turgeon B.G."/>
            <person name="de Wit P.J.G.M."/>
            <person name="Zhong S."/>
            <person name="Goodwin S.B."/>
            <person name="Grigoriev I.V."/>
        </authorList>
    </citation>
    <scope>NUCLEOTIDE SEQUENCE [LARGE SCALE GENOMIC DNA]</scope>
    <source>
        <strain evidence="11">28A</strain>
    </source>
</reference>
<evidence type="ECO:0000256" key="2">
    <source>
        <dbReference type="ARBA" id="ARBA00022475"/>
    </source>
</evidence>
<feature type="transmembrane region" description="Helical" evidence="8">
    <location>
        <begin position="213"/>
        <end position="236"/>
    </location>
</feature>
<dbReference type="Proteomes" id="UP000016935">
    <property type="component" value="Unassembled WGS sequence"/>
</dbReference>
<sequence>MQQKHLLAASLFAASTTAHFHLLEPYWRGSSLEAPASQWIYPCANVNETTDIANRTVWPPTSGSTLINGSHPSALTAINLALGANATNFNISLVPLFNQTGAGTFCLSETGRANLDQGFKDAGYTGADDERINGLMASVQVIQLGHSGSALYNCADIIFNSTAKLLSDDQCKNGTGVSGVAIQNVGSAATAQANGSATGDAAKPTQTNGAGRVGAGAGAGGVGTMVLGVALAAVLLY</sequence>
<dbReference type="RefSeq" id="XP_008024169.1">
    <property type="nucleotide sequence ID" value="XM_008025978.1"/>
</dbReference>
<dbReference type="OrthoDB" id="5333578at2759"/>
<keyword evidence="6" id="KW-0325">Glycoprotein</keyword>
<dbReference type="AlphaFoldDB" id="R0KFI5"/>
<dbReference type="GO" id="GO:0005886">
    <property type="term" value="C:plasma membrane"/>
    <property type="evidence" value="ECO:0007669"/>
    <property type="project" value="UniProtKB-SubCell"/>
</dbReference>
<accession>R0KFI5</accession>
<protein>
    <recommendedName>
        <fullName evidence="9">Copper acquisition factor BIM1-like domain-containing protein</fullName>
    </recommendedName>
</protein>
<dbReference type="CDD" id="cd21176">
    <property type="entry name" value="LPMO_auxiliary-like"/>
    <property type="match status" value="1"/>
</dbReference>
<dbReference type="PANTHER" id="PTHR34992">
    <property type="entry name" value="HYPHAL ANASTAMOSIS-7 PROTEIN"/>
    <property type="match status" value="1"/>
</dbReference>
<comment type="subcellular location">
    <subcellularLocation>
        <location evidence="1">Cell membrane</location>
        <topology evidence="1">Lipid-anchor</topology>
        <topology evidence="1">GPI-anchor</topology>
    </subcellularLocation>
</comment>
<keyword evidence="7" id="KW-0449">Lipoprotein</keyword>
<evidence type="ECO:0000256" key="5">
    <source>
        <dbReference type="ARBA" id="ARBA00023136"/>
    </source>
</evidence>
<evidence type="ECO:0000256" key="8">
    <source>
        <dbReference type="SAM" id="Phobius"/>
    </source>
</evidence>
<reference evidence="10 11" key="2">
    <citation type="journal article" date="2013" name="PLoS Genet.">
        <title>Comparative genome structure, secondary metabolite, and effector coding capacity across Cochliobolus pathogens.</title>
        <authorList>
            <person name="Condon B.J."/>
            <person name="Leng Y."/>
            <person name="Wu D."/>
            <person name="Bushley K.E."/>
            <person name="Ohm R.A."/>
            <person name="Otillar R."/>
            <person name="Martin J."/>
            <person name="Schackwitz W."/>
            <person name="Grimwood J."/>
            <person name="MohdZainudin N."/>
            <person name="Xue C."/>
            <person name="Wang R."/>
            <person name="Manning V.A."/>
            <person name="Dhillon B."/>
            <person name="Tu Z.J."/>
            <person name="Steffenson B.J."/>
            <person name="Salamov A."/>
            <person name="Sun H."/>
            <person name="Lowry S."/>
            <person name="LaButti K."/>
            <person name="Han J."/>
            <person name="Copeland A."/>
            <person name="Lindquist E."/>
            <person name="Barry K."/>
            <person name="Schmutz J."/>
            <person name="Baker S.E."/>
            <person name="Ciuffetti L.M."/>
            <person name="Grigoriev I.V."/>
            <person name="Zhong S."/>
            <person name="Turgeon B.G."/>
        </authorList>
    </citation>
    <scope>NUCLEOTIDE SEQUENCE [LARGE SCALE GENOMIC DNA]</scope>
    <source>
        <strain evidence="11">28A</strain>
    </source>
</reference>